<sequence>RALRVGLFLPLLGRKVPRDLSPLKPILLGSWEGWKGGLDPHPGGGSAATDAHLRVGVGSGG</sequence>
<proteinExistence type="predicted"/>
<name>A0ABY2K6P3_9DEIN</name>
<organism evidence="1 2">
    <name type="scientific">Thermus tengchongensis</name>
    <dbReference type="NCBI Taxonomy" id="1214928"/>
    <lineage>
        <taxon>Bacteria</taxon>
        <taxon>Thermotogati</taxon>
        <taxon>Deinococcota</taxon>
        <taxon>Deinococci</taxon>
        <taxon>Thermales</taxon>
        <taxon>Thermaceae</taxon>
        <taxon>Thermus</taxon>
    </lineage>
</organism>
<evidence type="ECO:0000313" key="1">
    <source>
        <dbReference type="EMBL" id="TFU13816.1"/>
    </source>
</evidence>
<comment type="caution">
    <text evidence="1">The sequence shown here is derived from an EMBL/GenBank/DDBJ whole genome shotgun (WGS) entry which is preliminary data.</text>
</comment>
<dbReference type="EMBL" id="SKBL01000057">
    <property type="protein sequence ID" value="TFU13816.1"/>
    <property type="molecule type" value="Genomic_DNA"/>
</dbReference>
<reference evidence="1 2" key="1">
    <citation type="submission" date="2019-03" db="EMBL/GenBank/DDBJ databases">
        <title>Thermus tengchongensis species for the arsenic transformation mechanism.</title>
        <authorList>
            <person name="Yuan G.C."/>
        </authorList>
    </citation>
    <scope>NUCLEOTIDE SEQUENCE [LARGE SCALE GENOMIC DNA]</scope>
    <source>
        <strain evidence="1 2">15Y</strain>
    </source>
</reference>
<keyword evidence="2" id="KW-1185">Reference proteome</keyword>
<dbReference type="Proteomes" id="UP000297244">
    <property type="component" value="Unassembled WGS sequence"/>
</dbReference>
<dbReference type="RefSeq" id="WP_135344111.1">
    <property type="nucleotide sequence ID" value="NZ_ML214291.1"/>
</dbReference>
<protein>
    <submittedName>
        <fullName evidence="1">Uncharacterized protein</fullName>
    </submittedName>
</protein>
<accession>A0ABY2K6P3</accession>
<gene>
    <name evidence="1" type="ORF">E0489_13380</name>
</gene>
<evidence type="ECO:0000313" key="2">
    <source>
        <dbReference type="Proteomes" id="UP000297244"/>
    </source>
</evidence>
<feature type="non-terminal residue" evidence="1">
    <location>
        <position position="1"/>
    </location>
</feature>